<organism evidence="3 4">
    <name type="scientific">Toxocara canis</name>
    <name type="common">Canine roundworm</name>
    <dbReference type="NCBI Taxonomy" id="6265"/>
    <lineage>
        <taxon>Eukaryota</taxon>
        <taxon>Metazoa</taxon>
        <taxon>Ecdysozoa</taxon>
        <taxon>Nematoda</taxon>
        <taxon>Chromadorea</taxon>
        <taxon>Rhabditida</taxon>
        <taxon>Spirurina</taxon>
        <taxon>Ascaridomorpha</taxon>
        <taxon>Ascaridoidea</taxon>
        <taxon>Toxocaridae</taxon>
        <taxon>Toxocara</taxon>
    </lineage>
</organism>
<evidence type="ECO:0000256" key="1">
    <source>
        <dbReference type="SAM" id="MobiDB-lite"/>
    </source>
</evidence>
<sequence length="450" mass="49715">MSEKGSVPQSSIEWHDSPKFVVDKTGGLRSKAPHIKRNGEDHLMFAVSVFESEQKFNTEFEKWFTNEDGNIGAHFSYSSDELQDDRMDVTPPVLRARCDAVRPFVRAYTPTKALDNVSVAEGGSVLAESIREGKEENDKEKTLVGSKQLEMASGCIEGSLWTVSELKRNGDVIGPSTSTQMVTPPSTCVSRQIIRFEEDGVQEPSPIAPTGSTKRKRFGLIKGDNRDGHTSSEEENMGTVENRHFRSHRTSTVFDVKQVRVPSSSTPICDEKEGCDNDSMDDEMLNMFLSQIPIESPRSRPSGTEISAASETKTLRESVGTSNPSEAALQCATARSGRATVKRKVCVVKKMSSKEEASNQRTPFRRWRTCEISASRVTVGGWGRRISMLTGGNDLVGEKNKAEIGSSKNDDKDLTEAMPRSASFEPQKSDSFWDDSEFEGIDFKAIDAVK</sequence>
<dbReference type="WBParaSite" id="TCNE_0001626301-mRNA-1">
    <property type="protein sequence ID" value="TCNE_0001626301-mRNA-1"/>
    <property type="gene ID" value="TCNE_0001626301"/>
</dbReference>
<reference evidence="2 3" key="2">
    <citation type="submission" date="2018-11" db="EMBL/GenBank/DDBJ databases">
        <authorList>
            <consortium name="Pathogen Informatics"/>
        </authorList>
    </citation>
    <scope>NUCLEOTIDE SEQUENCE [LARGE SCALE GENOMIC DNA]</scope>
</reference>
<accession>A0A183V692</accession>
<dbReference type="AlphaFoldDB" id="A0A183V692"/>
<keyword evidence="3" id="KW-1185">Reference proteome</keyword>
<feature type="compositionally biased region" description="Basic and acidic residues" evidence="1">
    <location>
        <begin position="223"/>
        <end position="232"/>
    </location>
</feature>
<name>A0A183V692_TOXCA</name>
<evidence type="ECO:0000313" key="4">
    <source>
        <dbReference type="WBParaSite" id="TCNE_0001626301-mRNA-1"/>
    </source>
</evidence>
<gene>
    <name evidence="2" type="ORF">TCNE_LOCUS16262</name>
</gene>
<proteinExistence type="predicted"/>
<feature type="region of interest" description="Disordered" evidence="1">
    <location>
        <begin position="391"/>
        <end position="434"/>
    </location>
</feature>
<evidence type="ECO:0000313" key="3">
    <source>
        <dbReference type="Proteomes" id="UP000050794"/>
    </source>
</evidence>
<dbReference type="Proteomes" id="UP000050794">
    <property type="component" value="Unassembled WGS sequence"/>
</dbReference>
<protein>
    <submittedName>
        <fullName evidence="4">DNA helicase</fullName>
    </submittedName>
</protein>
<reference evidence="4" key="1">
    <citation type="submission" date="2016-06" db="UniProtKB">
        <authorList>
            <consortium name="WormBaseParasite"/>
        </authorList>
    </citation>
    <scope>IDENTIFICATION</scope>
</reference>
<feature type="region of interest" description="Disordered" evidence="1">
    <location>
        <begin position="202"/>
        <end position="236"/>
    </location>
</feature>
<feature type="compositionally biased region" description="Basic and acidic residues" evidence="1">
    <location>
        <begin position="396"/>
        <end position="415"/>
    </location>
</feature>
<dbReference type="EMBL" id="UYWY01023450">
    <property type="protein sequence ID" value="VDM47583.1"/>
    <property type="molecule type" value="Genomic_DNA"/>
</dbReference>
<evidence type="ECO:0000313" key="2">
    <source>
        <dbReference type="EMBL" id="VDM47583.1"/>
    </source>
</evidence>